<dbReference type="AlphaFoldDB" id="A0A9W8K105"/>
<dbReference type="InterPro" id="IPR032473">
    <property type="entry name" value="Argonaute_Mid_dom"/>
</dbReference>
<reference evidence="4" key="1">
    <citation type="submission" date="2022-07" db="EMBL/GenBank/DDBJ databases">
        <title>Genome Sequence of Agrocybe chaxingu.</title>
        <authorList>
            <person name="Buettner E."/>
        </authorList>
    </citation>
    <scope>NUCLEOTIDE SEQUENCE</scope>
    <source>
        <strain evidence="4">MP-N11</strain>
    </source>
</reference>
<dbReference type="PANTHER" id="PTHR22891">
    <property type="entry name" value="EUKARYOTIC TRANSLATION INITIATION FACTOR 2C"/>
    <property type="match status" value="1"/>
</dbReference>
<dbReference type="SUPFAM" id="SSF53098">
    <property type="entry name" value="Ribonuclease H-like"/>
    <property type="match status" value="1"/>
</dbReference>
<dbReference type="InterPro" id="IPR012337">
    <property type="entry name" value="RNaseH-like_sf"/>
</dbReference>
<sequence length="868" mass="96407">MCVKPQRPGFGTGGRTISVIVNAFATSVPDGMIYHYDGQFPHFLKTFTFQILTISDRPMIRSGYYTREAPSEGEHAALQPAPPECSLSPILGLRRPQECILNEPTRSGSQQLRTSSVHNFDVTLAQEGPATARPPKVYKMKVTQVAEINAEVLHRFIAGQQSQDNIVLTSIMALNVAIRMGPNNKYPFNTRSFFTDRGKQRIGAGIELWRGYFQSLRPSQNQMYINIDIATGLMYREGPLLDLCLEFLNQRDPSNLSPVRRFPDRERLRLQRFISNMRVMTTYGGKKKAYVVKKVSVQAASEIRFTTRDGRSVTVADYFRSALNVPLRFPDVVCVEVGSGAMLPLEVCMVPPGQIMRKQIPADKTNDVLNFSKQSPSERLKSIREGLQVLDYGQSEYVRHFGMNISSTPMTVTARILRPPTLRYGPGSKEATIEPRFGAWNMIQKKCYKPSVISSWVVVIFEGQGRFNQNVAREMVTGFIEGARSVGMTVNHTEPPIFWENGSGNISGILRRAGGACKEKTGKPPTLIVVVLPEGGNQIYSAVKYFGDVEMGVATQCLKSAKCYRAKPQYWANVMLKVNVKLGGINAVLKDSPLNNPNEPVAVMGADVIHPAPGAEGRPSFASLVSSVDVDCAKYVAYSGAQTGRQELISDLEEMVKKALVTNESYRRGVEKNTKPLHRLIFYRDGVSEGQFEQVLQQGACLSLKMNPKITLIIVGKRHHIRMFPQTPNDGDKSGNCQAGTTIDNGLGHPTEFDYYQLSHGGLLGTSRPAHYSVIYDDSKFPADAMQNLSFALAHVYARATRSVSIPAPVYYADIVCSRAKNHYAPGTDLDLSDTATVASSRAEDQLQRYREGFRPLHANMSKLMYFM</sequence>
<dbReference type="SMART" id="SM00949">
    <property type="entry name" value="PAZ"/>
    <property type="match status" value="1"/>
</dbReference>
<evidence type="ECO:0000313" key="4">
    <source>
        <dbReference type="EMBL" id="KAJ3501716.1"/>
    </source>
</evidence>
<dbReference type="Pfam" id="PF08699">
    <property type="entry name" value="ArgoL1"/>
    <property type="match status" value="1"/>
</dbReference>
<dbReference type="InterPro" id="IPR014811">
    <property type="entry name" value="ArgoL1"/>
</dbReference>
<protein>
    <recommendedName>
        <fullName evidence="6">Argonaute-like protein</fullName>
    </recommendedName>
</protein>
<dbReference type="InterPro" id="IPR003165">
    <property type="entry name" value="Piwi"/>
</dbReference>
<evidence type="ECO:0000259" key="3">
    <source>
        <dbReference type="PROSITE" id="PS50822"/>
    </source>
</evidence>
<dbReference type="PROSITE" id="PS50821">
    <property type="entry name" value="PAZ"/>
    <property type="match status" value="1"/>
</dbReference>
<dbReference type="InterPro" id="IPR003100">
    <property type="entry name" value="PAZ_dom"/>
</dbReference>
<accession>A0A9W8K105</accession>
<dbReference type="SMART" id="SM00950">
    <property type="entry name" value="Piwi"/>
    <property type="match status" value="1"/>
</dbReference>
<dbReference type="CDD" id="cd04657">
    <property type="entry name" value="Piwi_ago-like"/>
    <property type="match status" value="1"/>
</dbReference>
<dbReference type="EMBL" id="JANKHO010001392">
    <property type="protein sequence ID" value="KAJ3501716.1"/>
    <property type="molecule type" value="Genomic_DNA"/>
</dbReference>
<name>A0A9W8K105_9AGAR</name>
<dbReference type="CDD" id="cd02846">
    <property type="entry name" value="PAZ_argonaute_like"/>
    <property type="match status" value="1"/>
</dbReference>
<dbReference type="Gene3D" id="3.30.420.10">
    <property type="entry name" value="Ribonuclease H-like superfamily/Ribonuclease H"/>
    <property type="match status" value="1"/>
</dbReference>
<dbReference type="InterPro" id="IPR032472">
    <property type="entry name" value="ArgoL2"/>
</dbReference>
<feature type="domain" description="Piwi" evidence="3">
    <location>
        <begin position="527"/>
        <end position="825"/>
    </location>
</feature>
<comment type="similarity">
    <text evidence="1">Belongs to the argonaute family.</text>
</comment>
<dbReference type="Pfam" id="PF02170">
    <property type="entry name" value="PAZ"/>
    <property type="match status" value="1"/>
</dbReference>
<dbReference type="Pfam" id="PF16487">
    <property type="entry name" value="ArgoMid"/>
    <property type="match status" value="1"/>
</dbReference>
<dbReference type="PROSITE" id="PS50822">
    <property type="entry name" value="PIWI"/>
    <property type="match status" value="1"/>
</dbReference>
<dbReference type="Gene3D" id="3.40.50.2300">
    <property type="match status" value="1"/>
</dbReference>
<dbReference type="InterPro" id="IPR045246">
    <property type="entry name" value="Piwi_ago-like"/>
</dbReference>
<dbReference type="GO" id="GO:0003723">
    <property type="term" value="F:RNA binding"/>
    <property type="evidence" value="ECO:0007669"/>
    <property type="project" value="InterPro"/>
</dbReference>
<dbReference type="InterPro" id="IPR036085">
    <property type="entry name" value="PAZ_dom_sf"/>
</dbReference>
<evidence type="ECO:0008006" key="6">
    <source>
        <dbReference type="Google" id="ProtNLM"/>
    </source>
</evidence>
<gene>
    <name evidence="4" type="ORF">NLJ89_g9216</name>
</gene>
<dbReference type="Proteomes" id="UP001148786">
    <property type="component" value="Unassembled WGS sequence"/>
</dbReference>
<dbReference type="Gene3D" id="2.170.260.10">
    <property type="entry name" value="paz domain"/>
    <property type="match status" value="1"/>
</dbReference>
<dbReference type="SUPFAM" id="SSF101690">
    <property type="entry name" value="PAZ domain"/>
    <property type="match status" value="1"/>
</dbReference>
<dbReference type="SMART" id="SM01163">
    <property type="entry name" value="DUF1785"/>
    <property type="match status" value="1"/>
</dbReference>
<dbReference type="InterPro" id="IPR036397">
    <property type="entry name" value="RNaseH_sf"/>
</dbReference>
<proteinExistence type="inferred from homology"/>
<evidence type="ECO:0000313" key="5">
    <source>
        <dbReference type="Proteomes" id="UP001148786"/>
    </source>
</evidence>
<evidence type="ECO:0000259" key="2">
    <source>
        <dbReference type="PROSITE" id="PS50821"/>
    </source>
</evidence>
<dbReference type="Pfam" id="PF02171">
    <property type="entry name" value="Piwi"/>
    <property type="match status" value="1"/>
</dbReference>
<evidence type="ECO:0000256" key="1">
    <source>
        <dbReference type="RuleBase" id="RU361178"/>
    </source>
</evidence>
<dbReference type="Pfam" id="PF16488">
    <property type="entry name" value="ArgoL2"/>
    <property type="match status" value="1"/>
</dbReference>
<comment type="caution">
    <text evidence="4">The sequence shown here is derived from an EMBL/GenBank/DDBJ whole genome shotgun (WGS) entry which is preliminary data.</text>
</comment>
<dbReference type="OrthoDB" id="10252740at2759"/>
<feature type="domain" description="PAZ" evidence="2">
    <location>
        <begin position="239"/>
        <end position="352"/>
    </location>
</feature>
<organism evidence="4 5">
    <name type="scientific">Agrocybe chaxingu</name>
    <dbReference type="NCBI Taxonomy" id="84603"/>
    <lineage>
        <taxon>Eukaryota</taxon>
        <taxon>Fungi</taxon>
        <taxon>Dikarya</taxon>
        <taxon>Basidiomycota</taxon>
        <taxon>Agaricomycotina</taxon>
        <taxon>Agaricomycetes</taxon>
        <taxon>Agaricomycetidae</taxon>
        <taxon>Agaricales</taxon>
        <taxon>Agaricineae</taxon>
        <taxon>Strophariaceae</taxon>
        <taxon>Agrocybe</taxon>
    </lineage>
</organism>
<keyword evidence="5" id="KW-1185">Reference proteome</keyword>